<comment type="caution">
    <text evidence="4">The sequence shown here is derived from an EMBL/GenBank/DDBJ whole genome shotgun (WGS) entry which is preliminary data.</text>
</comment>
<feature type="domain" description="OCIA" evidence="3">
    <location>
        <begin position="22"/>
        <end position="106"/>
    </location>
</feature>
<evidence type="ECO:0000313" key="5">
    <source>
        <dbReference type="Proteomes" id="UP000789390"/>
    </source>
</evidence>
<dbReference type="InterPro" id="IPR040187">
    <property type="entry name" value="OCAD1/2"/>
</dbReference>
<evidence type="ECO:0000256" key="1">
    <source>
        <dbReference type="SAM" id="MobiDB-lite"/>
    </source>
</evidence>
<name>A0A8J2RF39_9CRUS</name>
<feature type="region of interest" description="Disordered" evidence="1">
    <location>
        <begin position="184"/>
        <end position="261"/>
    </location>
</feature>
<dbReference type="Pfam" id="PF07051">
    <property type="entry name" value="OCIA"/>
    <property type="match status" value="1"/>
</dbReference>
<feature type="compositionally biased region" description="Basic and acidic residues" evidence="1">
    <location>
        <begin position="198"/>
        <end position="221"/>
    </location>
</feature>
<feature type="transmembrane region" description="Helical" evidence="2">
    <location>
        <begin position="40"/>
        <end position="59"/>
    </location>
</feature>
<reference evidence="4" key="1">
    <citation type="submission" date="2021-11" db="EMBL/GenBank/DDBJ databases">
        <authorList>
            <person name="Schell T."/>
        </authorList>
    </citation>
    <scope>NUCLEOTIDE SEQUENCE</scope>
    <source>
        <strain evidence="4">M5</strain>
    </source>
</reference>
<sequence length="261" mass="29079">MAEHADSSLKPSEDPLSRRELYKFSPEELRVLKECNYESFYFRSLPLGTILGAVAFYGVKSGYFKGSTRWGAWPKVLLGASFGYFAGKLSYQTKCAEKLMTLPNSPLAEALRQRRGKNKGFQEVFTSEPINLGASSYSSDAEGGNQPDYLQEMRSEDRSYDAPPTAVGLNDSFRPSMDSFVVSEQPLPAAAQSSSSYDDLRRRNREEYEQKRLDSYKKVDAIKTSPNPAPPPSPGYNGPRPLSSGSRSSDQKNAYGDVWEE</sequence>
<dbReference type="AlphaFoldDB" id="A0A8J2RF39"/>
<protein>
    <recommendedName>
        <fullName evidence="3">OCIA domain-containing protein</fullName>
    </recommendedName>
</protein>
<feature type="region of interest" description="Disordered" evidence="1">
    <location>
        <begin position="153"/>
        <end position="172"/>
    </location>
</feature>
<dbReference type="Proteomes" id="UP000789390">
    <property type="component" value="Unassembled WGS sequence"/>
</dbReference>
<keyword evidence="2" id="KW-0812">Transmembrane</keyword>
<proteinExistence type="predicted"/>
<feature type="compositionally biased region" description="Low complexity" evidence="1">
    <location>
        <begin position="235"/>
        <end position="248"/>
    </location>
</feature>
<dbReference type="OrthoDB" id="6513616at2759"/>
<evidence type="ECO:0000256" key="2">
    <source>
        <dbReference type="SAM" id="Phobius"/>
    </source>
</evidence>
<gene>
    <name evidence="4" type="ORF">DGAL_LOCUS3177</name>
</gene>
<keyword evidence="2" id="KW-1133">Transmembrane helix</keyword>
<organism evidence="4 5">
    <name type="scientific">Daphnia galeata</name>
    <dbReference type="NCBI Taxonomy" id="27404"/>
    <lineage>
        <taxon>Eukaryota</taxon>
        <taxon>Metazoa</taxon>
        <taxon>Ecdysozoa</taxon>
        <taxon>Arthropoda</taxon>
        <taxon>Crustacea</taxon>
        <taxon>Branchiopoda</taxon>
        <taxon>Diplostraca</taxon>
        <taxon>Cladocera</taxon>
        <taxon>Anomopoda</taxon>
        <taxon>Daphniidae</taxon>
        <taxon>Daphnia</taxon>
    </lineage>
</organism>
<dbReference type="InterPro" id="IPR009764">
    <property type="entry name" value="OCIA_dom"/>
</dbReference>
<evidence type="ECO:0000313" key="4">
    <source>
        <dbReference type="EMBL" id="CAH0100889.1"/>
    </source>
</evidence>
<dbReference type="PANTHER" id="PTHR13336:SF3">
    <property type="entry name" value="OCIA DOMAIN-CONTAINING PROTEIN 1"/>
    <property type="match status" value="1"/>
</dbReference>
<dbReference type="PANTHER" id="PTHR13336">
    <property type="entry name" value="OVARIAN CARCINOMA IMMUNOREACTIVE ANTIGEN"/>
    <property type="match status" value="1"/>
</dbReference>
<keyword evidence="5" id="KW-1185">Reference proteome</keyword>
<accession>A0A8J2RF39</accession>
<evidence type="ECO:0000259" key="3">
    <source>
        <dbReference type="Pfam" id="PF07051"/>
    </source>
</evidence>
<keyword evidence="2" id="KW-0472">Membrane</keyword>
<dbReference type="EMBL" id="CAKKLH010000046">
    <property type="protein sequence ID" value="CAH0100889.1"/>
    <property type="molecule type" value="Genomic_DNA"/>
</dbReference>
<dbReference type="GO" id="GO:0005768">
    <property type="term" value="C:endosome"/>
    <property type="evidence" value="ECO:0007669"/>
    <property type="project" value="TreeGrafter"/>
</dbReference>